<keyword evidence="5 6" id="KW-0472">Membrane</keyword>
<comment type="caution">
    <text evidence="8">The sequence shown here is derived from an EMBL/GenBank/DDBJ whole genome shotgun (WGS) entry which is preliminary data.</text>
</comment>
<accession>A0A5N6AFE8</accession>
<dbReference type="Gene3D" id="1.20.81.30">
    <property type="entry name" value="Type II secretion system (T2SS), domain F"/>
    <property type="match status" value="1"/>
</dbReference>
<feature type="domain" description="Type II secretion system protein GspF" evidence="7">
    <location>
        <begin position="75"/>
        <end position="201"/>
    </location>
</feature>
<dbReference type="Proteomes" id="UP000314251">
    <property type="component" value="Unassembled WGS sequence"/>
</dbReference>
<dbReference type="GO" id="GO:0005886">
    <property type="term" value="C:plasma membrane"/>
    <property type="evidence" value="ECO:0007669"/>
    <property type="project" value="UniProtKB-SubCell"/>
</dbReference>
<dbReference type="OrthoDB" id="5243396at2"/>
<evidence type="ECO:0000256" key="4">
    <source>
        <dbReference type="ARBA" id="ARBA00022989"/>
    </source>
</evidence>
<keyword evidence="2" id="KW-1003">Cell membrane</keyword>
<keyword evidence="3 6" id="KW-0812">Transmembrane</keyword>
<feature type="transmembrane region" description="Helical" evidence="6">
    <location>
        <begin position="215"/>
        <end position="235"/>
    </location>
</feature>
<evidence type="ECO:0000256" key="6">
    <source>
        <dbReference type="SAM" id="Phobius"/>
    </source>
</evidence>
<dbReference type="InterPro" id="IPR018076">
    <property type="entry name" value="T2SS_GspF_dom"/>
</dbReference>
<proteinExistence type="predicted"/>
<reference evidence="8" key="1">
    <citation type="submission" date="2019-10" db="EMBL/GenBank/DDBJ databases">
        <title>Nonomuraea sp. nov., isolated from Phyllanthus amarus.</title>
        <authorList>
            <person name="Klykleung N."/>
            <person name="Tanasupawat S."/>
        </authorList>
    </citation>
    <scope>NUCLEOTIDE SEQUENCE [LARGE SCALE GENOMIC DNA]</scope>
    <source>
        <strain evidence="8">3MP-10</strain>
    </source>
</reference>
<protein>
    <recommendedName>
        <fullName evidence="7">Type II secretion system protein GspF domain-containing protein</fullName>
    </recommendedName>
</protein>
<name>A0A5N6AFE8_9ACTN</name>
<evidence type="ECO:0000256" key="3">
    <source>
        <dbReference type="ARBA" id="ARBA00022692"/>
    </source>
</evidence>
<evidence type="ECO:0000256" key="2">
    <source>
        <dbReference type="ARBA" id="ARBA00022475"/>
    </source>
</evidence>
<dbReference type="Pfam" id="PF00482">
    <property type="entry name" value="T2SSF"/>
    <property type="match status" value="1"/>
</dbReference>
<feature type="transmembrane region" description="Helical" evidence="6">
    <location>
        <begin position="184"/>
        <end position="203"/>
    </location>
</feature>
<dbReference type="AlphaFoldDB" id="A0A5N6AFE8"/>
<gene>
    <name evidence="8" type="ORF">FH607_011440</name>
</gene>
<dbReference type="PANTHER" id="PTHR35007:SF3">
    <property type="entry name" value="POSSIBLE CONSERVED ALANINE RICH MEMBRANE PROTEIN"/>
    <property type="match status" value="1"/>
</dbReference>
<organism evidence="8 9">
    <name type="scientific">Streptomyces mimosae</name>
    <dbReference type="NCBI Taxonomy" id="2586635"/>
    <lineage>
        <taxon>Bacteria</taxon>
        <taxon>Bacillati</taxon>
        <taxon>Actinomycetota</taxon>
        <taxon>Actinomycetes</taxon>
        <taxon>Kitasatosporales</taxon>
        <taxon>Streptomycetaceae</taxon>
        <taxon>Streptomyces</taxon>
    </lineage>
</organism>
<evidence type="ECO:0000313" key="8">
    <source>
        <dbReference type="EMBL" id="KAB8166550.1"/>
    </source>
</evidence>
<keyword evidence="4 6" id="KW-1133">Transmembrane helix</keyword>
<comment type="subcellular location">
    <subcellularLocation>
        <location evidence="1">Cell membrane</location>
        <topology evidence="1">Multi-pass membrane protein</topology>
    </subcellularLocation>
</comment>
<dbReference type="PANTHER" id="PTHR35007">
    <property type="entry name" value="INTEGRAL MEMBRANE PROTEIN-RELATED"/>
    <property type="match status" value="1"/>
</dbReference>
<dbReference type="InterPro" id="IPR042094">
    <property type="entry name" value="T2SS_GspF_sf"/>
</dbReference>
<evidence type="ECO:0000259" key="7">
    <source>
        <dbReference type="Pfam" id="PF00482"/>
    </source>
</evidence>
<evidence type="ECO:0000313" key="9">
    <source>
        <dbReference type="Proteomes" id="UP000314251"/>
    </source>
</evidence>
<sequence>MAGSLPAPRRSRRRRLHARSWTLAAVAAGLAALALTRWPVAGPLAAAAVWNLPRLNGGSAGEKETALIEAVAGWAEMLRDTLAAGAGLEQTITATASTAPDTIRPHVRALADELKAGAQLDLALRRLAQKLADPTADLVISVLILSARHQARQLAPRLGALAETARSQVEMRRRVSAAQARVRTTVRIVTGTTFAFIAGLVLFNREFLDPYNGVGGQAVLLLIAAIITIALVWLVRLGRIEAPAPFLTATARGGRR</sequence>
<evidence type="ECO:0000256" key="1">
    <source>
        <dbReference type="ARBA" id="ARBA00004651"/>
    </source>
</evidence>
<evidence type="ECO:0000256" key="5">
    <source>
        <dbReference type="ARBA" id="ARBA00023136"/>
    </source>
</evidence>
<dbReference type="EMBL" id="VDLY02000006">
    <property type="protein sequence ID" value="KAB8166550.1"/>
    <property type="molecule type" value="Genomic_DNA"/>
</dbReference>
<keyword evidence="9" id="KW-1185">Reference proteome</keyword>